<dbReference type="InterPro" id="IPR037185">
    <property type="entry name" value="EmrE-like"/>
</dbReference>
<dbReference type="Pfam" id="PF00892">
    <property type="entry name" value="EamA"/>
    <property type="match status" value="2"/>
</dbReference>
<feature type="transmembrane region" description="Helical" evidence="2">
    <location>
        <begin position="148"/>
        <end position="166"/>
    </location>
</feature>
<evidence type="ECO:0000313" key="4">
    <source>
        <dbReference type="EMBL" id="GAA0716655.1"/>
    </source>
</evidence>
<evidence type="ECO:0000256" key="2">
    <source>
        <dbReference type="SAM" id="Phobius"/>
    </source>
</evidence>
<keyword evidence="2" id="KW-0812">Transmembrane</keyword>
<feature type="domain" description="EamA" evidence="3">
    <location>
        <begin position="5"/>
        <end position="139"/>
    </location>
</feature>
<feature type="transmembrane region" description="Helical" evidence="2">
    <location>
        <begin position="98"/>
        <end position="116"/>
    </location>
</feature>
<name>A0ABN1ILM4_9CLOT</name>
<feature type="domain" description="EamA" evidence="3">
    <location>
        <begin position="149"/>
        <end position="283"/>
    </location>
</feature>
<keyword evidence="5" id="KW-1185">Reference proteome</keyword>
<keyword evidence="2" id="KW-0472">Membrane</keyword>
<dbReference type="Proteomes" id="UP001500339">
    <property type="component" value="Unassembled WGS sequence"/>
</dbReference>
<feature type="transmembrane region" description="Helical" evidence="2">
    <location>
        <begin position="125"/>
        <end position="142"/>
    </location>
</feature>
<feature type="transmembrane region" description="Helical" evidence="2">
    <location>
        <begin position="209"/>
        <end position="230"/>
    </location>
</feature>
<gene>
    <name evidence="4" type="ORF">GCM10008905_01420</name>
</gene>
<dbReference type="SUPFAM" id="SSF103481">
    <property type="entry name" value="Multidrug resistance efflux transporter EmrE"/>
    <property type="match status" value="2"/>
</dbReference>
<comment type="similarity">
    <text evidence="1">Belongs to the EamA transporter family.</text>
</comment>
<feature type="transmembrane region" description="Helical" evidence="2">
    <location>
        <begin position="7"/>
        <end position="28"/>
    </location>
</feature>
<dbReference type="InterPro" id="IPR000620">
    <property type="entry name" value="EamA_dom"/>
</dbReference>
<accession>A0ABN1ILM4</accession>
<feature type="transmembrane region" description="Helical" evidence="2">
    <location>
        <begin position="267"/>
        <end position="287"/>
    </location>
</feature>
<organism evidence="4 5">
    <name type="scientific">Clostridium malenominatum</name>
    <dbReference type="NCBI Taxonomy" id="1539"/>
    <lineage>
        <taxon>Bacteria</taxon>
        <taxon>Bacillati</taxon>
        <taxon>Bacillota</taxon>
        <taxon>Clostridia</taxon>
        <taxon>Eubacteriales</taxon>
        <taxon>Clostridiaceae</taxon>
        <taxon>Clostridium</taxon>
    </lineage>
</organism>
<reference evidence="4 5" key="1">
    <citation type="journal article" date="2019" name="Int. J. Syst. Evol. Microbiol.">
        <title>The Global Catalogue of Microorganisms (GCM) 10K type strain sequencing project: providing services to taxonomists for standard genome sequencing and annotation.</title>
        <authorList>
            <consortium name="The Broad Institute Genomics Platform"/>
            <consortium name="The Broad Institute Genome Sequencing Center for Infectious Disease"/>
            <person name="Wu L."/>
            <person name="Ma J."/>
        </authorList>
    </citation>
    <scope>NUCLEOTIDE SEQUENCE [LARGE SCALE GENOMIC DNA]</scope>
    <source>
        <strain evidence="4 5">JCM 1405</strain>
    </source>
</reference>
<feature type="transmembrane region" description="Helical" evidence="2">
    <location>
        <begin position="34"/>
        <end position="55"/>
    </location>
</feature>
<evidence type="ECO:0000256" key="1">
    <source>
        <dbReference type="ARBA" id="ARBA00007362"/>
    </source>
</evidence>
<dbReference type="Gene3D" id="1.10.3730.20">
    <property type="match status" value="1"/>
</dbReference>
<dbReference type="PANTHER" id="PTHR22911:SF137">
    <property type="entry name" value="SOLUTE CARRIER FAMILY 35 MEMBER G2-RELATED"/>
    <property type="match status" value="1"/>
</dbReference>
<protein>
    <submittedName>
        <fullName evidence="4">EamA family transporter</fullName>
    </submittedName>
</protein>
<evidence type="ECO:0000259" key="3">
    <source>
        <dbReference type="Pfam" id="PF00892"/>
    </source>
</evidence>
<feature type="transmembrane region" description="Helical" evidence="2">
    <location>
        <begin position="67"/>
        <end position="92"/>
    </location>
</feature>
<evidence type="ECO:0000313" key="5">
    <source>
        <dbReference type="Proteomes" id="UP001500339"/>
    </source>
</evidence>
<dbReference type="EMBL" id="BAAACF010000001">
    <property type="protein sequence ID" value="GAA0716655.1"/>
    <property type="molecule type" value="Genomic_DNA"/>
</dbReference>
<sequence length="297" mass="32941">MSKVKGIFFAMFSSAAFGLMPILAKFAYKYGINSITLVFLRFFFAWIVILPILMWRKTDLKLTKKELIAVGFTGIFTYGATSLMLFISFSYISGGLAMTMHFIYPVVVTLISIIFFKEKLYWKKAIALILSSIGVFLLVYNGEIQLNFAGVFFAMVSGISYSLYIVSIDRSSLRNIDSFKLTFYLSIAASISIFIFGKSTGDLNLKLDFRCYVLALLIAIIATVIAATVFQIGIKIIGASNASILSTFEPTVSMILGVIVLKEVVNFKIIIGCILILSSVILIAKAYSKDTELLENE</sequence>
<feature type="transmembrane region" description="Helical" evidence="2">
    <location>
        <begin position="178"/>
        <end position="197"/>
    </location>
</feature>
<dbReference type="RefSeq" id="WP_343765400.1">
    <property type="nucleotide sequence ID" value="NZ_BAAACF010000001.1"/>
</dbReference>
<keyword evidence="2" id="KW-1133">Transmembrane helix</keyword>
<comment type="caution">
    <text evidence="4">The sequence shown here is derived from an EMBL/GenBank/DDBJ whole genome shotgun (WGS) entry which is preliminary data.</text>
</comment>
<proteinExistence type="inferred from homology"/>
<dbReference type="PANTHER" id="PTHR22911">
    <property type="entry name" value="ACYL-MALONYL CONDENSING ENZYME-RELATED"/>
    <property type="match status" value="1"/>
</dbReference>